<sequence>MHNDLIVKKINLKNLDTYVYIDSSNIRNALKVSNIRLDWVKLYDYFLNTYTDVKRINYFEGIDKNDLSKQKEFKQLEKKGYALKTLERKTYSNSAKYKTFKC</sequence>
<dbReference type="Gene3D" id="3.40.50.1010">
    <property type="entry name" value="5'-nuclease"/>
    <property type="match status" value="1"/>
</dbReference>
<evidence type="ECO:0000313" key="1">
    <source>
        <dbReference type="EMBL" id="PIQ73790.1"/>
    </source>
</evidence>
<evidence type="ECO:0008006" key="3">
    <source>
        <dbReference type="Google" id="ProtNLM"/>
    </source>
</evidence>
<accession>A0A2M6IVB1</accession>
<feature type="non-terminal residue" evidence="1">
    <location>
        <position position="102"/>
    </location>
</feature>
<protein>
    <recommendedName>
        <fullName evidence="3">NYN domain-containing protein</fullName>
    </recommendedName>
</protein>
<organism evidence="1 2">
    <name type="scientific">Candidatus Roizmanbacteria bacterium CG11_big_fil_rev_8_21_14_0_20_36_8</name>
    <dbReference type="NCBI Taxonomy" id="1974856"/>
    <lineage>
        <taxon>Bacteria</taxon>
        <taxon>Candidatus Roizmaniibacteriota</taxon>
    </lineage>
</organism>
<dbReference type="Proteomes" id="UP000231056">
    <property type="component" value="Unassembled WGS sequence"/>
</dbReference>
<dbReference type="EMBL" id="PCVM01000012">
    <property type="protein sequence ID" value="PIQ73790.1"/>
    <property type="molecule type" value="Genomic_DNA"/>
</dbReference>
<gene>
    <name evidence="1" type="ORF">COV58_00635</name>
</gene>
<reference evidence="1 2" key="1">
    <citation type="submission" date="2017-09" db="EMBL/GenBank/DDBJ databases">
        <title>Depth-based differentiation of microbial function through sediment-hosted aquifers and enrichment of novel symbionts in the deep terrestrial subsurface.</title>
        <authorList>
            <person name="Probst A.J."/>
            <person name="Ladd B."/>
            <person name="Jarett J.K."/>
            <person name="Geller-Mcgrath D.E."/>
            <person name="Sieber C.M."/>
            <person name="Emerson J.B."/>
            <person name="Anantharaman K."/>
            <person name="Thomas B.C."/>
            <person name="Malmstrom R."/>
            <person name="Stieglmeier M."/>
            <person name="Klingl A."/>
            <person name="Woyke T."/>
            <person name="Ryan C.M."/>
            <person name="Banfield J.F."/>
        </authorList>
    </citation>
    <scope>NUCLEOTIDE SEQUENCE [LARGE SCALE GENOMIC DNA]</scope>
    <source>
        <strain evidence="1">CG11_big_fil_rev_8_21_14_0_20_36_8</strain>
    </source>
</reference>
<evidence type="ECO:0000313" key="2">
    <source>
        <dbReference type="Proteomes" id="UP000231056"/>
    </source>
</evidence>
<name>A0A2M6IVB1_9BACT</name>
<dbReference type="AlphaFoldDB" id="A0A2M6IVB1"/>
<proteinExistence type="predicted"/>
<comment type="caution">
    <text evidence="1">The sequence shown here is derived from an EMBL/GenBank/DDBJ whole genome shotgun (WGS) entry which is preliminary data.</text>
</comment>